<protein>
    <submittedName>
        <fullName evidence="1">Antitoxin component YwqK of the YwqJK toxin-antitoxin module</fullName>
    </submittedName>
</protein>
<keyword evidence="2" id="KW-1185">Reference proteome</keyword>
<dbReference type="Gene3D" id="3.90.930.1">
    <property type="match status" value="2"/>
</dbReference>
<dbReference type="AlphaFoldDB" id="A0A238YMA2"/>
<accession>A0A238YMA2</accession>
<evidence type="ECO:0000313" key="2">
    <source>
        <dbReference type="Proteomes" id="UP000198379"/>
    </source>
</evidence>
<sequence length="413" mass="48206">MSKAFLFIVIPLLFISIRSYSQSDTIWYDNNWKTVNKEKASFFRLPIIKENDKYIISDYYINETIQMTGTSLSLNEEIWDGVVNRYYDNGNIQSIYNYSKGILEGPHKEFLRNGNLKGIVNYSNGIYNGQFVEYYESGQIKRTGDFKNGVKHEDWVAYFEDGSLHYKVSYSLGKREGQLIEYYQNGQIRGNGTYINDKKNGAFEYYFSNGDIISTCEFIDDKINGRLFHNDISRNVIGEGIFKNGNLISYTRKYNKPIRGSNFMMKARIEDNIEHWEIYRDEKLIVTSFFKNTHKIGNWKMYDIDGEKLYRSVNYTDYADCETIIEVESKELSLPIYDLPSYYIDIEKHNINPSSYIVTLEGCLNGLYKEYDVAGNLLYEVNYNNGVSDPESIRRSDNKNAIEIPNPLLTIKE</sequence>
<reference evidence="1 2" key="1">
    <citation type="submission" date="2017-06" db="EMBL/GenBank/DDBJ databases">
        <authorList>
            <person name="Kim H.J."/>
            <person name="Triplett B.A."/>
        </authorList>
    </citation>
    <scope>NUCLEOTIDE SEQUENCE [LARGE SCALE GENOMIC DNA]</scope>
    <source>
        <strain evidence="1 2">DSM 25597</strain>
    </source>
</reference>
<dbReference type="RefSeq" id="WP_089370936.1">
    <property type="nucleotide sequence ID" value="NZ_BMEP01000001.1"/>
</dbReference>
<dbReference type="InterPro" id="IPR011652">
    <property type="entry name" value="MORN_2"/>
</dbReference>
<dbReference type="PANTHER" id="PTHR33706">
    <property type="entry name" value="MORN VARIANT REPEAT PROTEIN"/>
    <property type="match status" value="1"/>
</dbReference>
<evidence type="ECO:0000313" key="1">
    <source>
        <dbReference type="EMBL" id="SNR71743.1"/>
    </source>
</evidence>
<dbReference type="Proteomes" id="UP000198379">
    <property type="component" value="Unassembled WGS sequence"/>
</dbReference>
<dbReference type="SUPFAM" id="SSF82185">
    <property type="entry name" value="Histone H3 K4-specific methyltransferase SET7/9 N-terminal domain"/>
    <property type="match status" value="2"/>
</dbReference>
<gene>
    <name evidence="1" type="ORF">SAMN06265376_102160</name>
</gene>
<dbReference type="EMBL" id="FZNY01000002">
    <property type="protein sequence ID" value="SNR71743.1"/>
    <property type="molecule type" value="Genomic_DNA"/>
</dbReference>
<name>A0A238YMA2_9FLAO</name>
<dbReference type="Pfam" id="PF07661">
    <property type="entry name" value="MORN_2"/>
    <property type="match status" value="5"/>
</dbReference>
<dbReference type="PANTHER" id="PTHR33706:SF1">
    <property type="entry name" value="TPR REPEAT PROTEIN"/>
    <property type="match status" value="1"/>
</dbReference>
<organism evidence="1 2">
    <name type="scientific">Dokdonia pacifica</name>
    <dbReference type="NCBI Taxonomy" id="1627892"/>
    <lineage>
        <taxon>Bacteria</taxon>
        <taxon>Pseudomonadati</taxon>
        <taxon>Bacteroidota</taxon>
        <taxon>Flavobacteriia</taxon>
        <taxon>Flavobacteriales</taxon>
        <taxon>Flavobacteriaceae</taxon>
        <taxon>Dokdonia</taxon>
    </lineage>
</organism>
<proteinExistence type="predicted"/>
<dbReference type="OrthoDB" id="7342920at2"/>